<evidence type="ECO:0000256" key="4">
    <source>
        <dbReference type="ARBA" id="ARBA00022692"/>
    </source>
</evidence>
<reference evidence="10 11" key="1">
    <citation type="journal article" date="2010" name="Nature">
        <title>The Ectocarpus genome and the independent evolution of multicellularity in brown algae.</title>
        <authorList>
            <person name="Cock J.M."/>
            <person name="Sterck L."/>
            <person name="Rouze P."/>
            <person name="Scornet D."/>
            <person name="Allen A.E."/>
            <person name="Amoutzias G."/>
            <person name="Anthouard V."/>
            <person name="Artiguenave F."/>
            <person name="Aury J.M."/>
            <person name="Badger J.H."/>
            <person name="Beszteri B."/>
            <person name="Billiau K."/>
            <person name="Bonnet E."/>
            <person name="Bothwell J.H."/>
            <person name="Bowler C."/>
            <person name="Boyen C."/>
            <person name="Brownlee C."/>
            <person name="Carrano C.J."/>
            <person name="Charrier B."/>
            <person name="Cho G.Y."/>
            <person name="Coelho S.M."/>
            <person name="Collen J."/>
            <person name="Corre E."/>
            <person name="Da Silva C."/>
            <person name="Delage L."/>
            <person name="Delaroque N."/>
            <person name="Dittami S.M."/>
            <person name="Doulbeau S."/>
            <person name="Elias M."/>
            <person name="Farnham G."/>
            <person name="Gachon C.M."/>
            <person name="Gschloessl B."/>
            <person name="Heesch S."/>
            <person name="Jabbari K."/>
            <person name="Jubin C."/>
            <person name="Kawai H."/>
            <person name="Kimura K."/>
            <person name="Kloareg B."/>
            <person name="Kupper F.C."/>
            <person name="Lang D."/>
            <person name="Le Bail A."/>
            <person name="Leblanc C."/>
            <person name="Lerouge P."/>
            <person name="Lohr M."/>
            <person name="Lopez P.J."/>
            <person name="Martens C."/>
            <person name="Maumus F."/>
            <person name="Michel G."/>
            <person name="Miranda-Saavedra D."/>
            <person name="Morales J."/>
            <person name="Moreau H."/>
            <person name="Motomura T."/>
            <person name="Nagasato C."/>
            <person name="Napoli C.A."/>
            <person name="Nelson D.R."/>
            <person name="Nyvall-Collen P."/>
            <person name="Peters A.F."/>
            <person name="Pommier C."/>
            <person name="Potin P."/>
            <person name="Poulain J."/>
            <person name="Quesneville H."/>
            <person name="Read B."/>
            <person name="Rensing S.A."/>
            <person name="Ritter A."/>
            <person name="Rousvoal S."/>
            <person name="Samanta M."/>
            <person name="Samson G."/>
            <person name="Schroeder D.C."/>
            <person name="Segurens B."/>
            <person name="Strittmatter M."/>
            <person name="Tonon T."/>
            <person name="Tregear J.W."/>
            <person name="Valentin K."/>
            <person name="von Dassow P."/>
            <person name="Yamagishi T."/>
            <person name="Van de Peer Y."/>
            <person name="Wincker P."/>
        </authorList>
    </citation>
    <scope>NUCLEOTIDE SEQUENCE [LARGE SCALE GENOMIC DNA]</scope>
    <source>
        <strain evidence="11">Ec32 / CCAP1310/4</strain>
    </source>
</reference>
<evidence type="ECO:0000256" key="5">
    <source>
        <dbReference type="ARBA" id="ARBA00022989"/>
    </source>
</evidence>
<dbReference type="GO" id="GO:0005254">
    <property type="term" value="F:chloride channel activity"/>
    <property type="evidence" value="ECO:0007669"/>
    <property type="project" value="InterPro"/>
</dbReference>
<keyword evidence="7 8" id="KW-0472">Membrane</keyword>
<keyword evidence="9" id="KW-0732">Signal</keyword>
<keyword evidence="3" id="KW-1003">Cell membrane</keyword>
<protein>
    <submittedName>
        <fullName evidence="10">Uncharacterized protein</fullName>
    </submittedName>
</protein>
<dbReference type="STRING" id="2880.D7FUB7"/>
<evidence type="ECO:0000256" key="2">
    <source>
        <dbReference type="ARBA" id="ARBA00022448"/>
    </source>
</evidence>
<dbReference type="AlphaFoldDB" id="D7FUB7"/>
<dbReference type="OMA" id="MARICRR"/>
<dbReference type="OrthoDB" id="1368at2759"/>
<feature type="signal peptide" evidence="9">
    <location>
        <begin position="1"/>
        <end position="23"/>
    </location>
</feature>
<evidence type="ECO:0000313" key="11">
    <source>
        <dbReference type="Proteomes" id="UP000002630"/>
    </source>
</evidence>
<gene>
    <name evidence="10" type="ORF">Esi_0027_0020</name>
</gene>
<evidence type="ECO:0000256" key="9">
    <source>
        <dbReference type="SAM" id="SignalP"/>
    </source>
</evidence>
<dbReference type="Proteomes" id="UP000002630">
    <property type="component" value="Linkage Group LG09"/>
</dbReference>
<dbReference type="PANTHER" id="PTHR33281:SF19">
    <property type="entry name" value="VOLTAGE-DEPENDENT ANION CHANNEL-FORMING PROTEIN YNEE"/>
    <property type="match status" value="1"/>
</dbReference>
<evidence type="ECO:0000256" key="1">
    <source>
        <dbReference type="ARBA" id="ARBA00004651"/>
    </source>
</evidence>
<dbReference type="GO" id="GO:0005886">
    <property type="term" value="C:plasma membrane"/>
    <property type="evidence" value="ECO:0007669"/>
    <property type="project" value="UniProtKB-SubCell"/>
</dbReference>
<accession>D7FUB7</accession>
<dbReference type="EMBL" id="FN648453">
    <property type="protein sequence ID" value="CBJ26187.1"/>
    <property type="molecule type" value="Genomic_DNA"/>
</dbReference>
<dbReference type="PANTHER" id="PTHR33281">
    <property type="entry name" value="UPF0187 PROTEIN YNEE"/>
    <property type="match status" value="1"/>
</dbReference>
<keyword evidence="6" id="KW-0406">Ion transport</keyword>
<evidence type="ECO:0000256" key="8">
    <source>
        <dbReference type="SAM" id="Phobius"/>
    </source>
</evidence>
<evidence type="ECO:0000256" key="3">
    <source>
        <dbReference type="ARBA" id="ARBA00022475"/>
    </source>
</evidence>
<evidence type="ECO:0000256" key="7">
    <source>
        <dbReference type="ARBA" id="ARBA00023136"/>
    </source>
</evidence>
<evidence type="ECO:0000313" key="10">
    <source>
        <dbReference type="EMBL" id="CBJ26187.1"/>
    </source>
</evidence>
<keyword evidence="11" id="KW-1185">Reference proteome</keyword>
<comment type="subcellular location">
    <subcellularLocation>
        <location evidence="1">Cell membrane</location>
        <topology evidence="1">Multi-pass membrane protein</topology>
    </subcellularLocation>
</comment>
<dbReference type="EMBL" id="FN649734">
    <property type="protein sequence ID" value="CBJ26187.1"/>
    <property type="molecule type" value="Genomic_DNA"/>
</dbReference>
<feature type="transmembrane region" description="Helical" evidence="8">
    <location>
        <begin position="350"/>
        <end position="381"/>
    </location>
</feature>
<sequence>MARICRRAAVVAVAVCSTCPASSFTPSTFVGGGAQSAVLCGKPSGSSQLVSPHACDASTTTMAMGSAGGKKRARVRKVWRRGHVQAREVKDKLNAGVWDKFRAPPDTRGHDEVTFRSGFEGRTLTIPQAERYSSSAWWHNLRTLPTSVILHRIKHPLLVQTFWATAVSLVHAGLGGVHSMSIKPHTLLGSALGLLLVFRTNAAYQRFQEGRKLWEEVLNVSRDIARMSTLYEDVFGRRLVQRIANLLACHAVILQEHLQGYKLPRVWEDLLRPEEVRDLMTTNCNRPLKVVNMISREIKSVPYRCEDWSSRERLAILSMCNKLGSTIGGCERLVQTPVPLHYVRHTSRFLTIWCFLLPLVIVGEMGMATAPVVFLATWALFGIQEIGLLIEDPFQSALSLDIMCNSVYTDVMQTVGVADPTLPQQPIPMQVGIAVADLQDTRVDQDVVPLSARCKHPVLADWNHDASERQTELAH</sequence>
<keyword evidence="5 8" id="KW-1133">Transmembrane helix</keyword>
<dbReference type="InParanoid" id="D7FUB7"/>
<organism evidence="10 11">
    <name type="scientific">Ectocarpus siliculosus</name>
    <name type="common">Brown alga</name>
    <name type="synonym">Conferva siliculosa</name>
    <dbReference type="NCBI Taxonomy" id="2880"/>
    <lineage>
        <taxon>Eukaryota</taxon>
        <taxon>Sar</taxon>
        <taxon>Stramenopiles</taxon>
        <taxon>Ochrophyta</taxon>
        <taxon>PX clade</taxon>
        <taxon>Phaeophyceae</taxon>
        <taxon>Ectocarpales</taxon>
        <taxon>Ectocarpaceae</taxon>
        <taxon>Ectocarpus</taxon>
    </lineage>
</organism>
<feature type="chain" id="PRO_5003095954" evidence="9">
    <location>
        <begin position="24"/>
        <end position="475"/>
    </location>
</feature>
<proteinExistence type="predicted"/>
<evidence type="ECO:0000256" key="6">
    <source>
        <dbReference type="ARBA" id="ARBA00023065"/>
    </source>
</evidence>
<keyword evidence="2" id="KW-0813">Transport</keyword>
<name>D7FUB7_ECTSI</name>
<dbReference type="eggNOG" id="ENOG502QSQE">
    <property type="taxonomic scope" value="Eukaryota"/>
</dbReference>
<keyword evidence="4 8" id="KW-0812">Transmembrane</keyword>
<dbReference type="Pfam" id="PF25539">
    <property type="entry name" value="Bestrophin_2"/>
    <property type="match status" value="1"/>
</dbReference>
<dbReference type="InterPro" id="IPR044669">
    <property type="entry name" value="YneE/VCCN1/2-like"/>
</dbReference>